<comment type="caution">
    <text evidence="2">The sequence shown here is derived from an EMBL/GenBank/DDBJ whole genome shotgun (WGS) entry which is preliminary data.</text>
</comment>
<gene>
    <name evidence="2" type="ORF">CCHR01_18083</name>
</gene>
<dbReference type="EMBL" id="JAQOWY010000692">
    <property type="protein sequence ID" value="KAK1839297.1"/>
    <property type="molecule type" value="Genomic_DNA"/>
</dbReference>
<dbReference type="AlphaFoldDB" id="A0AAD9E994"/>
<evidence type="ECO:0000313" key="3">
    <source>
        <dbReference type="Proteomes" id="UP001243330"/>
    </source>
</evidence>
<dbReference type="InterPro" id="IPR002347">
    <property type="entry name" value="SDR_fam"/>
</dbReference>
<dbReference type="PRINTS" id="PR00081">
    <property type="entry name" value="GDHRDH"/>
</dbReference>
<dbReference type="GO" id="GO:0016491">
    <property type="term" value="F:oxidoreductase activity"/>
    <property type="evidence" value="ECO:0007669"/>
    <property type="project" value="UniProtKB-KW"/>
</dbReference>
<dbReference type="InterPro" id="IPR036291">
    <property type="entry name" value="NAD(P)-bd_dom_sf"/>
</dbReference>
<evidence type="ECO:0000256" key="1">
    <source>
        <dbReference type="ARBA" id="ARBA00023002"/>
    </source>
</evidence>
<dbReference type="PANTHER" id="PTHR43157">
    <property type="entry name" value="PHOSPHATIDYLINOSITOL-GLYCAN BIOSYNTHESIS CLASS F PROTEIN-RELATED"/>
    <property type="match status" value="1"/>
</dbReference>
<dbReference type="PANTHER" id="PTHR43157:SF22">
    <property type="entry name" value="SHORT-CHAIN DEHYDROGENASE_REDUCTASE PHMF"/>
    <property type="match status" value="1"/>
</dbReference>
<evidence type="ECO:0000313" key="2">
    <source>
        <dbReference type="EMBL" id="KAK1839297.1"/>
    </source>
</evidence>
<keyword evidence="3" id="KW-1185">Reference proteome</keyword>
<sequence>MLKVITARFHPLKPSSRRFDGLTILVVGASTGIGLEAAKKLAAQGTSTLIITARDETKAATTKATIEEHLASIYDWVNRLRQATNHLDHAIISAGLLAGSYNQAETGYESSLQVNAISPTLLSTLLLPLLLASPLVQKASVAERPHLTLVSSGAAWLASRSTIEPIVNSAAPLRDLSRPEAFTPGVMGGQRHYCLTKLMLEYSMRHLAFLPGIEDTEKKPKVLVAPVCPGAVNSDLSRHSANSGVVGMMAKIVNNTVARTVEQGANIYISSLGLGEEGRGQMWTDDHISKDHKMFLSTAEGKQLGDRVVKELQSFVKEMDIKRGI</sequence>
<dbReference type="SUPFAM" id="SSF51735">
    <property type="entry name" value="NAD(P)-binding Rossmann-fold domains"/>
    <property type="match status" value="1"/>
</dbReference>
<reference evidence="2" key="1">
    <citation type="submission" date="2023-01" db="EMBL/GenBank/DDBJ databases">
        <title>Colletotrichum chrysophilum M932 genome sequence.</title>
        <authorList>
            <person name="Baroncelli R."/>
        </authorList>
    </citation>
    <scope>NUCLEOTIDE SEQUENCE</scope>
    <source>
        <strain evidence="2">M932</strain>
    </source>
</reference>
<dbReference type="Proteomes" id="UP001243330">
    <property type="component" value="Unassembled WGS sequence"/>
</dbReference>
<name>A0AAD9E994_9PEZI</name>
<organism evidence="2 3">
    <name type="scientific">Colletotrichum chrysophilum</name>
    <dbReference type="NCBI Taxonomy" id="1836956"/>
    <lineage>
        <taxon>Eukaryota</taxon>
        <taxon>Fungi</taxon>
        <taxon>Dikarya</taxon>
        <taxon>Ascomycota</taxon>
        <taxon>Pezizomycotina</taxon>
        <taxon>Sordariomycetes</taxon>
        <taxon>Hypocreomycetidae</taxon>
        <taxon>Glomerellales</taxon>
        <taxon>Glomerellaceae</taxon>
        <taxon>Colletotrichum</taxon>
        <taxon>Colletotrichum gloeosporioides species complex</taxon>
    </lineage>
</organism>
<proteinExistence type="predicted"/>
<keyword evidence="1" id="KW-0560">Oxidoreductase</keyword>
<protein>
    <submittedName>
        <fullName evidence="2">Short-chain dehydrogenase reductase</fullName>
    </submittedName>
</protein>
<dbReference type="Pfam" id="PF00106">
    <property type="entry name" value="adh_short"/>
    <property type="match status" value="1"/>
</dbReference>
<dbReference type="Gene3D" id="3.40.50.720">
    <property type="entry name" value="NAD(P)-binding Rossmann-like Domain"/>
    <property type="match status" value="1"/>
</dbReference>
<accession>A0AAD9E994</accession>